<name>A0ABV0UIA5_9TELE</name>
<sequence length="118" mass="13386">MIQQINVFLSQIATQLHTNTQRNTHSTGSTCHILLSPDNVAAVKVAASVIGRTNHSWRDEMVPSCRSETQGELRQRTSCHSPAIKKKEVTLLLLQSMYHCHFHSHTLQYTSIELVFIF</sequence>
<keyword evidence="2" id="KW-1185">Reference proteome</keyword>
<dbReference type="EMBL" id="JAHRIQ010070767">
    <property type="protein sequence ID" value="MEQ2244205.1"/>
    <property type="molecule type" value="Genomic_DNA"/>
</dbReference>
<proteinExistence type="predicted"/>
<reference evidence="1 2" key="1">
    <citation type="submission" date="2021-06" db="EMBL/GenBank/DDBJ databases">
        <authorList>
            <person name="Palmer J.M."/>
        </authorList>
    </citation>
    <scope>NUCLEOTIDE SEQUENCE [LARGE SCALE GENOMIC DNA]</scope>
    <source>
        <strain evidence="2">if_2019</strain>
        <tissue evidence="1">Muscle</tissue>
    </source>
</reference>
<protein>
    <submittedName>
        <fullName evidence="1">Uncharacterized protein</fullName>
    </submittedName>
</protein>
<comment type="caution">
    <text evidence="1">The sequence shown here is derived from an EMBL/GenBank/DDBJ whole genome shotgun (WGS) entry which is preliminary data.</text>
</comment>
<evidence type="ECO:0000313" key="1">
    <source>
        <dbReference type="EMBL" id="MEQ2244205.1"/>
    </source>
</evidence>
<accession>A0ABV0UIA5</accession>
<dbReference type="Proteomes" id="UP001482620">
    <property type="component" value="Unassembled WGS sequence"/>
</dbReference>
<evidence type="ECO:0000313" key="2">
    <source>
        <dbReference type="Proteomes" id="UP001482620"/>
    </source>
</evidence>
<gene>
    <name evidence="1" type="ORF">ILYODFUR_014723</name>
</gene>
<organism evidence="1 2">
    <name type="scientific">Ilyodon furcidens</name>
    <name type="common">goldbreast splitfin</name>
    <dbReference type="NCBI Taxonomy" id="33524"/>
    <lineage>
        <taxon>Eukaryota</taxon>
        <taxon>Metazoa</taxon>
        <taxon>Chordata</taxon>
        <taxon>Craniata</taxon>
        <taxon>Vertebrata</taxon>
        <taxon>Euteleostomi</taxon>
        <taxon>Actinopterygii</taxon>
        <taxon>Neopterygii</taxon>
        <taxon>Teleostei</taxon>
        <taxon>Neoteleostei</taxon>
        <taxon>Acanthomorphata</taxon>
        <taxon>Ovalentaria</taxon>
        <taxon>Atherinomorphae</taxon>
        <taxon>Cyprinodontiformes</taxon>
        <taxon>Goodeidae</taxon>
        <taxon>Ilyodon</taxon>
    </lineage>
</organism>